<dbReference type="GO" id="GO:0004519">
    <property type="term" value="F:endonuclease activity"/>
    <property type="evidence" value="ECO:0007669"/>
    <property type="project" value="UniProtKB-KW"/>
</dbReference>
<keyword evidence="7" id="KW-0540">Nuclease</keyword>
<dbReference type="Pfam" id="PF18019">
    <property type="entry name" value="Cas3_HD"/>
    <property type="match status" value="1"/>
</dbReference>
<dbReference type="GO" id="GO:0046872">
    <property type="term" value="F:metal ion binding"/>
    <property type="evidence" value="ECO:0007669"/>
    <property type="project" value="UniProtKB-KW"/>
</dbReference>
<evidence type="ECO:0000256" key="1">
    <source>
        <dbReference type="ARBA" id="ARBA00006847"/>
    </source>
</evidence>
<dbReference type="KEGG" id="aare:D3093_33340"/>
<sequence>MCCGTGLRTLLSWQLKCDDALSLPDRHVAVHEQKRANYLSPWGKHGDQPDDCHHLAHHCADVAACFEAIIALPVVRARIETAGGAPLSPCDRARLAAIAFLHDVGKLHPGFQAKGWSADDRSRHHPLTLHGHLAEGMALLMRQGPMRLWQALGLSDAAWWDDAHPFILASLAHHGRPVNSLAMAGGWDPCVLPGAIYDPADGARTMGAALRAWFPDAFSNDGDGPPPTPRLQHLFAGLVALADWLGSDTRFFKFEKDFRDDYIVTAREKAAEAVSRIRLDIESLRRPAADRADFETITGFAAPAPHQRAVAILEAETGAGKTEAAFWRFARLFAAGAVDGLYVALPTRSAAIQIHGRVNRMLERLTGPDGLKAVLAVPGYLKVGDVEGESLPHWRVRWDDAGERAEDELAARWAAESAKRFLAAPVAVGTVDQAMLAGLQVKHAHLRGACLSRCLLVIDEVHASDRYMTEVQARLLENHLGVGGHALLMSATLGSWARTRWLKAGSVGGGSLKGGPPPDFATAIAAPYPAVWTGRSAAPIDPGGDGARTRRKTVAMTLHSGWSPEHAAGLALAAARGGAKVLVVRNTVTAAVATWEAIRVLGGDGLLLRVADGPALHHSRFAWRTAKRWIAPWKRLWRRIPVGALAA</sequence>
<geneLocation type="plasmid" evidence="7 8">
    <name>p5</name>
</geneLocation>
<dbReference type="CDD" id="cd09641">
    <property type="entry name" value="Cas3''_I"/>
    <property type="match status" value="1"/>
</dbReference>
<dbReference type="NCBIfam" id="TIGR01596">
    <property type="entry name" value="cas3_HD"/>
    <property type="match status" value="1"/>
</dbReference>
<dbReference type="Gene3D" id="3.40.50.300">
    <property type="entry name" value="P-loop containing nucleotide triphosphate hydrolases"/>
    <property type="match status" value="1"/>
</dbReference>
<dbReference type="SMART" id="SM00487">
    <property type="entry name" value="DEXDc"/>
    <property type="match status" value="1"/>
</dbReference>
<keyword evidence="4" id="KW-0378">Hydrolase</keyword>
<dbReference type="SUPFAM" id="SSF52540">
    <property type="entry name" value="P-loop containing nucleoside triphosphate hydrolases"/>
    <property type="match status" value="1"/>
</dbReference>
<evidence type="ECO:0000256" key="5">
    <source>
        <dbReference type="ARBA" id="ARBA00023118"/>
    </source>
</evidence>
<comment type="similarity">
    <text evidence="2">In the central section; belongs to the CRISPR-associated helicase Cas3 family.</text>
</comment>
<proteinExistence type="inferred from homology"/>
<reference evidence="7 8" key="1">
    <citation type="submission" date="2018-09" db="EMBL/GenBank/DDBJ databases">
        <title>Whole genome based analysis of evolution and adaptive divergence in Indian and Brazilian strains of Azospirillum brasilense.</title>
        <authorList>
            <person name="Singh C."/>
            <person name="Tripathi A.K."/>
        </authorList>
    </citation>
    <scope>NUCLEOTIDE SEQUENCE [LARGE SCALE GENOMIC DNA]</scope>
    <source>
        <strain evidence="7 8">MTCC4035</strain>
        <plasmid evidence="7 8">p5</plasmid>
    </source>
</reference>
<keyword evidence="7" id="KW-0614">Plasmid</keyword>
<evidence type="ECO:0000259" key="6">
    <source>
        <dbReference type="PROSITE" id="PS51643"/>
    </source>
</evidence>
<evidence type="ECO:0000313" key="8">
    <source>
        <dbReference type="Proteomes" id="UP000298595"/>
    </source>
</evidence>
<keyword evidence="7" id="KW-0255">Endonuclease</keyword>
<name>A0A4D8PZX4_9PROT</name>
<protein>
    <submittedName>
        <fullName evidence="7">CRISPR-associated endonuclease Cas3</fullName>
    </submittedName>
</protein>
<dbReference type="InterPro" id="IPR014001">
    <property type="entry name" value="Helicase_ATP-bd"/>
</dbReference>
<evidence type="ECO:0000256" key="2">
    <source>
        <dbReference type="ARBA" id="ARBA00009046"/>
    </source>
</evidence>
<dbReference type="EMBL" id="CP032326">
    <property type="protein sequence ID" value="QCO00140.1"/>
    <property type="molecule type" value="Genomic_DNA"/>
</dbReference>
<organism evidence="7 8">
    <name type="scientific">Azospirillum argentinense</name>
    <dbReference type="NCBI Taxonomy" id="2970906"/>
    <lineage>
        <taxon>Bacteria</taxon>
        <taxon>Pseudomonadati</taxon>
        <taxon>Pseudomonadota</taxon>
        <taxon>Alphaproteobacteria</taxon>
        <taxon>Rhodospirillales</taxon>
        <taxon>Azospirillaceae</taxon>
        <taxon>Azospirillum</taxon>
    </lineage>
</organism>
<keyword evidence="3" id="KW-0479">Metal-binding</keyword>
<accession>A0A4D8PZX4</accession>
<dbReference type="Proteomes" id="UP000298595">
    <property type="component" value="Plasmid p5"/>
</dbReference>
<dbReference type="AlphaFoldDB" id="A0A4D8PZX4"/>
<keyword evidence="5" id="KW-0051">Antiviral defense</keyword>
<dbReference type="GO" id="GO:0051607">
    <property type="term" value="P:defense response to virus"/>
    <property type="evidence" value="ECO:0007669"/>
    <property type="project" value="UniProtKB-KW"/>
</dbReference>
<dbReference type="InterPro" id="IPR038257">
    <property type="entry name" value="CRISPR-assoc_Cas3_HD_sf"/>
</dbReference>
<feature type="domain" description="HD Cas3-type" evidence="6">
    <location>
        <begin position="48"/>
        <end position="245"/>
    </location>
</feature>
<dbReference type="InterPro" id="IPR006483">
    <property type="entry name" value="CRISPR-assoc_Cas3_HD"/>
</dbReference>
<dbReference type="Gene3D" id="1.10.3210.30">
    <property type="match status" value="1"/>
</dbReference>
<dbReference type="CDD" id="cd17930">
    <property type="entry name" value="DEXHc_cas3"/>
    <property type="match status" value="1"/>
</dbReference>
<dbReference type="GO" id="GO:0016787">
    <property type="term" value="F:hydrolase activity"/>
    <property type="evidence" value="ECO:0007669"/>
    <property type="project" value="UniProtKB-KW"/>
</dbReference>
<evidence type="ECO:0000256" key="4">
    <source>
        <dbReference type="ARBA" id="ARBA00022801"/>
    </source>
</evidence>
<comment type="similarity">
    <text evidence="1">In the N-terminal section; belongs to the CRISPR-associated nuclease Cas3-HD family.</text>
</comment>
<dbReference type="PROSITE" id="PS51643">
    <property type="entry name" value="HD_CAS3"/>
    <property type="match status" value="1"/>
</dbReference>
<dbReference type="RefSeq" id="WP_137118851.1">
    <property type="nucleotide sequence ID" value="NZ_CP032326.1"/>
</dbReference>
<gene>
    <name evidence="7" type="ORF">D3093_33340</name>
</gene>
<dbReference type="InterPro" id="IPR027417">
    <property type="entry name" value="P-loop_NTPase"/>
</dbReference>
<evidence type="ECO:0000313" key="7">
    <source>
        <dbReference type="EMBL" id="QCO00140.1"/>
    </source>
</evidence>
<evidence type="ECO:0000256" key="3">
    <source>
        <dbReference type="ARBA" id="ARBA00022723"/>
    </source>
</evidence>